<evidence type="ECO:0000256" key="9">
    <source>
        <dbReference type="SAM" id="MobiDB-lite"/>
    </source>
</evidence>
<accession>D3B4F2</accession>
<evidence type="ECO:0000256" key="4">
    <source>
        <dbReference type="ARBA" id="ARBA00022741"/>
    </source>
</evidence>
<gene>
    <name evidence="11" type="ORF">PPL_03276</name>
</gene>
<evidence type="ECO:0000256" key="7">
    <source>
        <dbReference type="PROSITE-ProRule" id="PRU10141"/>
    </source>
</evidence>
<dbReference type="InterPro" id="IPR011009">
    <property type="entry name" value="Kinase-like_dom_sf"/>
</dbReference>
<keyword evidence="8" id="KW-0175">Coiled coil</keyword>
<dbReference type="STRING" id="670386.D3B4F2"/>
<dbReference type="SUPFAM" id="SSF56112">
    <property type="entry name" value="Protein kinase-like (PK-like)"/>
    <property type="match status" value="1"/>
</dbReference>
<dbReference type="AlphaFoldDB" id="D3B4F2"/>
<dbReference type="InterPro" id="IPR017441">
    <property type="entry name" value="Protein_kinase_ATP_BS"/>
</dbReference>
<dbReference type="Proteomes" id="UP000001396">
    <property type="component" value="Unassembled WGS sequence"/>
</dbReference>
<reference evidence="11 12" key="1">
    <citation type="journal article" date="2011" name="Genome Res.">
        <title>Phylogeny-wide analysis of social amoeba genomes highlights ancient origins for complex intercellular communication.</title>
        <authorList>
            <person name="Heidel A.J."/>
            <person name="Lawal H.M."/>
            <person name="Felder M."/>
            <person name="Schilde C."/>
            <person name="Helps N.R."/>
            <person name="Tunggal B."/>
            <person name="Rivero F."/>
            <person name="John U."/>
            <person name="Schleicher M."/>
            <person name="Eichinger L."/>
            <person name="Platzer M."/>
            <person name="Noegel A.A."/>
            <person name="Schaap P."/>
            <person name="Gloeckner G."/>
        </authorList>
    </citation>
    <scope>NUCLEOTIDE SEQUENCE [LARGE SCALE GENOMIC DNA]</scope>
    <source>
        <strain evidence="12">ATCC 26659 / Pp 5 / PN500</strain>
    </source>
</reference>
<feature type="domain" description="Protein kinase" evidence="10">
    <location>
        <begin position="48"/>
        <end position="300"/>
    </location>
</feature>
<feature type="compositionally biased region" description="Low complexity" evidence="9">
    <location>
        <begin position="11"/>
        <end position="25"/>
    </location>
</feature>
<evidence type="ECO:0000256" key="2">
    <source>
        <dbReference type="ARBA" id="ARBA00012513"/>
    </source>
</evidence>
<dbReference type="EMBL" id="ADBJ01000010">
    <property type="protein sequence ID" value="EFA84200.1"/>
    <property type="molecule type" value="Genomic_DNA"/>
</dbReference>
<evidence type="ECO:0000256" key="1">
    <source>
        <dbReference type="ARBA" id="ARBA00010886"/>
    </source>
</evidence>
<dbReference type="InParanoid" id="D3B4F2"/>
<evidence type="ECO:0000313" key="11">
    <source>
        <dbReference type="EMBL" id="EFA84200.1"/>
    </source>
</evidence>
<name>D3B4F2_HETP5</name>
<comment type="similarity">
    <text evidence="1">Belongs to the protein kinase superfamily. NEK Ser/Thr protein kinase family. NIMA subfamily.</text>
</comment>
<dbReference type="GO" id="GO:0005524">
    <property type="term" value="F:ATP binding"/>
    <property type="evidence" value="ECO:0007669"/>
    <property type="project" value="UniProtKB-UniRule"/>
</dbReference>
<keyword evidence="3" id="KW-0808">Transferase</keyword>
<evidence type="ECO:0000256" key="5">
    <source>
        <dbReference type="ARBA" id="ARBA00022777"/>
    </source>
</evidence>
<dbReference type="GO" id="GO:0004674">
    <property type="term" value="F:protein serine/threonine kinase activity"/>
    <property type="evidence" value="ECO:0007669"/>
    <property type="project" value="UniProtKB-EC"/>
</dbReference>
<feature type="region of interest" description="Disordered" evidence="9">
    <location>
        <begin position="1"/>
        <end position="25"/>
    </location>
</feature>
<sequence>MYFFKKTPEKQPAQPQQQQNQQQQNQIVIVNRETSEYFRKPGQTTGGYKRLEKLGGGSFGSVYKAEDHATGTLYAVKLLNYHTYESNLAAKKYIQTEFDILNKLKNGQQHPHIVNIPDVLDQYTYVFEYCNGDSLQKYFMEKSPITENTLKTIFVQILSALQFLHSQEKPIVHRDLKPANVLVHQNNNRFVFKLTDFGFSKSMTEIEMLGSNVGSPLFTAPEIGKIKYDHMVDIFSLGVVFFYIARARYNDPVSLPVNPEQIYRLPSTLSADFKDLLIRMINPNPKQRITIQEIIRSKWLQDKFVQLEVPGQDRYLMNLQDLYQIQGFIESKFNLSLADQLVLVSYHDSDKLYLLEDTIERPIYTVDRVYLISKKHEIPRILFSPLDKVSKFSEIIKQPMVWTIHKLQDEKLADARRVQFIVTDILKKSLDYLRLYALFKEFYVAQIKTPNFTLAMNRIGDFCKNNQANHQALENVRNLKDLDNDGNETNESFVDRLPFIIKTFLQRDIGDLYDNIIKISKDLDSKEKSHTHFNQNVLEGLLEVEGLSKQFETVRAGLNQLRGLNESSFGFIFDTETLMKHFSAYVENCYKLYIKYYSAINKDLSMFIDHFNSLIKSLSSLDTIQNQSQNIIGDQELINEIAKIPTYYKRYQSELRRRSEFQALYDQQTRRFALDIHTLIQGEISLRSNFRNVDLPKYFIPLALSNRDIENPLHNFLPTAESLSLRDFITSEGFDMIDDDLGGNQNLVQTKVMLDLIKENGELQRELSELRKQDHNSLGRNNYYHQDDQQTIERDDDQQNNCNSVIYNGDQQQLIDTVIHAQKCEEDNNNNNNDSLVEEKEREIAMLREQFEELSTNKDKRIQELERSLNEQKQRDASLTLKQFEFNNHIKSLQEKVKQMEQQNAQYQSTRDSNSQLLERIRELEQQQDSKNLANQFQTSNLLELKDNKISELEKEVINLREAARILELSLHQ</sequence>
<evidence type="ECO:0000256" key="8">
    <source>
        <dbReference type="SAM" id="Coils"/>
    </source>
</evidence>
<keyword evidence="12" id="KW-1185">Reference proteome</keyword>
<feature type="binding site" evidence="7">
    <location>
        <position position="77"/>
    </location>
    <ligand>
        <name>ATP</name>
        <dbReference type="ChEBI" id="CHEBI:30616"/>
    </ligand>
</feature>
<dbReference type="InterPro" id="IPR000719">
    <property type="entry name" value="Prot_kinase_dom"/>
</dbReference>
<dbReference type="PANTHER" id="PTHR43671">
    <property type="entry name" value="SERINE/THREONINE-PROTEIN KINASE NEK"/>
    <property type="match status" value="1"/>
</dbReference>
<protein>
    <recommendedName>
        <fullName evidence="2">non-specific serine/threonine protein kinase</fullName>
        <ecNumber evidence="2">2.7.11.1</ecNumber>
    </recommendedName>
</protein>
<dbReference type="PROSITE" id="PS00107">
    <property type="entry name" value="PROTEIN_KINASE_ATP"/>
    <property type="match status" value="1"/>
</dbReference>
<keyword evidence="5" id="KW-0418">Kinase</keyword>
<dbReference type="PROSITE" id="PS50011">
    <property type="entry name" value="PROTEIN_KINASE_DOM"/>
    <property type="match status" value="1"/>
</dbReference>
<proteinExistence type="inferred from homology"/>
<dbReference type="RefSeq" id="XP_020436316.1">
    <property type="nucleotide sequence ID" value="XM_020574244.1"/>
</dbReference>
<evidence type="ECO:0000313" key="12">
    <source>
        <dbReference type="Proteomes" id="UP000001396"/>
    </source>
</evidence>
<dbReference type="SMART" id="SM00220">
    <property type="entry name" value="S_TKc"/>
    <property type="match status" value="1"/>
</dbReference>
<dbReference type="InterPro" id="IPR008271">
    <property type="entry name" value="Ser/Thr_kinase_AS"/>
</dbReference>
<evidence type="ECO:0000256" key="3">
    <source>
        <dbReference type="ARBA" id="ARBA00022679"/>
    </source>
</evidence>
<evidence type="ECO:0000259" key="10">
    <source>
        <dbReference type="PROSITE" id="PS50011"/>
    </source>
</evidence>
<comment type="caution">
    <text evidence="11">The sequence shown here is derived from an EMBL/GenBank/DDBJ whole genome shotgun (WGS) entry which is preliminary data.</text>
</comment>
<dbReference type="PROSITE" id="PS00108">
    <property type="entry name" value="PROTEIN_KINASE_ST"/>
    <property type="match status" value="1"/>
</dbReference>
<dbReference type="OMA" id="CHERYDS"/>
<keyword evidence="6 7" id="KW-0067">ATP-binding</keyword>
<dbReference type="GeneID" id="31358798"/>
<dbReference type="PANTHER" id="PTHR43671:SF13">
    <property type="entry name" value="SERINE_THREONINE-PROTEIN KINASE NEK2"/>
    <property type="match status" value="1"/>
</dbReference>
<keyword evidence="4 7" id="KW-0547">Nucleotide-binding</keyword>
<dbReference type="Pfam" id="PF00069">
    <property type="entry name" value="Pkinase"/>
    <property type="match status" value="1"/>
</dbReference>
<feature type="coiled-coil region" evidence="8">
    <location>
        <begin position="830"/>
        <end position="970"/>
    </location>
</feature>
<organism evidence="11 12">
    <name type="scientific">Heterostelium pallidum (strain ATCC 26659 / Pp 5 / PN500)</name>
    <name type="common">Cellular slime mold</name>
    <name type="synonym">Polysphondylium pallidum</name>
    <dbReference type="NCBI Taxonomy" id="670386"/>
    <lineage>
        <taxon>Eukaryota</taxon>
        <taxon>Amoebozoa</taxon>
        <taxon>Evosea</taxon>
        <taxon>Eumycetozoa</taxon>
        <taxon>Dictyostelia</taxon>
        <taxon>Acytosteliales</taxon>
        <taxon>Acytosteliaceae</taxon>
        <taxon>Heterostelium</taxon>
    </lineage>
</organism>
<evidence type="ECO:0000256" key="6">
    <source>
        <dbReference type="ARBA" id="ARBA00022840"/>
    </source>
</evidence>
<dbReference type="Gene3D" id="1.10.510.10">
    <property type="entry name" value="Transferase(Phosphotransferase) domain 1"/>
    <property type="match status" value="1"/>
</dbReference>
<dbReference type="EC" id="2.7.11.1" evidence="2"/>
<dbReference type="InterPro" id="IPR050660">
    <property type="entry name" value="NEK_Ser/Thr_kinase"/>
</dbReference>